<dbReference type="PANTHER" id="PTHR45625">
    <property type="entry name" value="PEPTIDYL-PROLYL CIS-TRANS ISOMERASE-RELATED"/>
    <property type="match status" value="1"/>
</dbReference>
<evidence type="ECO:0000256" key="8">
    <source>
        <dbReference type="ARBA" id="ARBA00023110"/>
    </source>
</evidence>
<dbReference type="PROSITE" id="PS51698">
    <property type="entry name" value="U_BOX"/>
    <property type="match status" value="1"/>
</dbReference>
<dbReference type="SUPFAM" id="SSF50891">
    <property type="entry name" value="Cyclophilin-like"/>
    <property type="match status" value="1"/>
</dbReference>
<dbReference type="InterPro" id="IPR003613">
    <property type="entry name" value="Ubox_domain"/>
</dbReference>
<feature type="region of interest" description="Disordered" evidence="11">
    <location>
        <begin position="514"/>
        <end position="559"/>
    </location>
</feature>
<dbReference type="InterPro" id="IPR013083">
    <property type="entry name" value="Znf_RING/FYVE/PHD"/>
</dbReference>
<evidence type="ECO:0000256" key="9">
    <source>
        <dbReference type="ARBA" id="ARBA00023235"/>
    </source>
</evidence>
<dbReference type="CDD" id="cd01923">
    <property type="entry name" value="cyclophilin_RING"/>
    <property type="match status" value="1"/>
</dbReference>
<keyword evidence="8" id="KW-0697">Rotamase</keyword>
<dbReference type="EMBL" id="CAJHUC010000725">
    <property type="protein sequence ID" value="CAD7697890.1"/>
    <property type="molecule type" value="Genomic_DNA"/>
</dbReference>
<keyword evidence="6" id="KW-0808">Transferase</keyword>
<dbReference type="InterPro" id="IPR029000">
    <property type="entry name" value="Cyclophilin-like_dom_sf"/>
</dbReference>
<dbReference type="GO" id="GO:0061630">
    <property type="term" value="F:ubiquitin protein ligase activity"/>
    <property type="evidence" value="ECO:0007669"/>
    <property type="project" value="UniProtKB-EC"/>
</dbReference>
<evidence type="ECO:0000259" key="12">
    <source>
        <dbReference type="PROSITE" id="PS50072"/>
    </source>
</evidence>
<evidence type="ECO:0000256" key="11">
    <source>
        <dbReference type="SAM" id="MobiDB-lite"/>
    </source>
</evidence>
<dbReference type="PROSITE" id="PS50072">
    <property type="entry name" value="CSA_PPIASE_2"/>
    <property type="match status" value="1"/>
</dbReference>
<dbReference type="SUPFAM" id="SSF57850">
    <property type="entry name" value="RING/U-box"/>
    <property type="match status" value="1"/>
</dbReference>
<keyword evidence="9" id="KW-0413">Isomerase</keyword>
<comment type="caution">
    <text evidence="14">The sequence shown here is derived from an EMBL/GenBank/DDBJ whole genome shotgun (WGS) entry which is preliminary data.</text>
</comment>
<dbReference type="PROSITE" id="PS00170">
    <property type="entry name" value="CSA_PPIASE_1"/>
    <property type="match status" value="1"/>
</dbReference>
<dbReference type="GO" id="GO:0071013">
    <property type="term" value="C:catalytic step 2 spliceosome"/>
    <property type="evidence" value="ECO:0007669"/>
    <property type="project" value="TreeGrafter"/>
</dbReference>
<evidence type="ECO:0000259" key="13">
    <source>
        <dbReference type="PROSITE" id="PS51698"/>
    </source>
</evidence>
<keyword evidence="15" id="KW-1185">Reference proteome</keyword>
<evidence type="ECO:0000313" key="15">
    <source>
        <dbReference type="Proteomes" id="UP000708148"/>
    </source>
</evidence>
<dbReference type="CDD" id="cd16663">
    <property type="entry name" value="RING-Ubox_PPIL2"/>
    <property type="match status" value="1"/>
</dbReference>
<reference evidence="14" key="1">
    <citation type="submission" date="2020-12" db="EMBL/GenBank/DDBJ databases">
        <authorList>
            <person name="Iha C."/>
        </authorList>
    </citation>
    <scope>NUCLEOTIDE SEQUENCE</scope>
</reference>
<evidence type="ECO:0008006" key="16">
    <source>
        <dbReference type="Google" id="ProtNLM"/>
    </source>
</evidence>
<evidence type="ECO:0000256" key="7">
    <source>
        <dbReference type="ARBA" id="ARBA00022786"/>
    </source>
</evidence>
<dbReference type="GO" id="GO:0003755">
    <property type="term" value="F:peptidyl-prolyl cis-trans isomerase activity"/>
    <property type="evidence" value="ECO:0007669"/>
    <property type="project" value="UniProtKB-KW"/>
</dbReference>
<dbReference type="PRINTS" id="PR00153">
    <property type="entry name" value="CSAPPISMRASE"/>
</dbReference>
<dbReference type="AlphaFoldDB" id="A0A8S1ISK4"/>
<evidence type="ECO:0000256" key="10">
    <source>
        <dbReference type="ARBA" id="ARBA00023242"/>
    </source>
</evidence>
<sequence>MGKKQHAKDRLYLTTKEWKEEWGGAKAAGNVQLTKLPFHCCAISFTPFEDAVCTADGSVFDIVNAVPYIQKYHRHPVTGEPLELKDLIQLKFHKNAEGSYHCPVMNKVFTEHTHIVAVRTTGNVYCYKAVDELNIKPKNWKDLLTDEPFHRKDIIHIQDPLKVRDVREFDHIRKNLIVEEEQADEKDVFRNISDDTKRALESLNTAASQAAFQAGGGGRHAQARQLLAEANAKEKARKEGKSDKVAKTGQGDWRLQPPERQQLMPMKPGASTWDTDDYTQPESKSKKRKRLAAAQGENANEPAKAKKPTPKELYEKHVKYVEANETTGAMSRAFTSTVMASTTKSERRLIRLDRNPKKKGYLRMHTSLGDLNIELHCDIVPRTCENFLGLCEMGYYDGVVFHRSIKNFMAQGGDPTGTGKGGESIYGPTFTDELDSRLTHSGRGVLSMANSGPHTNGSQFFILYKSAHHLDFKHTVFGKVVGGLDTLTAMEKVSTDDEDRPTQAITITGVTVFTNPYREMEEQEGKEKEDEERKAKQMEEDDRKGLWFSDPGRQARHEKMQSLADLKTGGSEVGRYLRMPASSSGLGKALDHNLKTSESNGGKGTEHEQRDAGGQAPKQAKKSGNGYGNFDNW</sequence>
<name>A0A8S1ISK4_9CHLO</name>
<gene>
    <name evidence="14" type="ORF">OSTQU699_LOCUS3251</name>
</gene>
<accession>A0A8S1ISK4</accession>
<feature type="compositionally biased region" description="Basic and acidic residues" evidence="11">
    <location>
        <begin position="231"/>
        <end position="246"/>
    </location>
</feature>
<dbReference type="InterPro" id="IPR044666">
    <property type="entry name" value="Cyclophilin_A-like"/>
</dbReference>
<comment type="catalytic activity">
    <reaction evidence="1">
        <text>S-ubiquitinyl-[E2 ubiquitin-conjugating enzyme]-L-cysteine + [acceptor protein]-L-lysine = [E2 ubiquitin-conjugating enzyme]-L-cysteine + N(6)-ubiquitinyl-[acceptor protein]-L-lysine.</text>
        <dbReference type="EC" id="2.3.2.27"/>
    </reaction>
</comment>
<dbReference type="InterPro" id="IPR002130">
    <property type="entry name" value="Cyclophilin-type_PPIase_dom"/>
</dbReference>
<dbReference type="FunFam" id="2.40.100.10:FF:000014">
    <property type="entry name" value="Peptidyl-prolyl cis-trans isomerase cyp65"/>
    <property type="match status" value="1"/>
</dbReference>
<dbReference type="Gene3D" id="2.40.100.10">
    <property type="entry name" value="Cyclophilin-like"/>
    <property type="match status" value="1"/>
</dbReference>
<dbReference type="GO" id="GO:0000209">
    <property type="term" value="P:protein polyubiquitination"/>
    <property type="evidence" value="ECO:0007669"/>
    <property type="project" value="TreeGrafter"/>
</dbReference>
<proteinExistence type="inferred from homology"/>
<dbReference type="OrthoDB" id="30774at2759"/>
<dbReference type="Proteomes" id="UP000708148">
    <property type="component" value="Unassembled WGS sequence"/>
</dbReference>
<feature type="region of interest" description="Disordered" evidence="11">
    <location>
        <begin position="230"/>
        <end position="312"/>
    </location>
</feature>
<dbReference type="InterPro" id="IPR026951">
    <property type="entry name" value="PPIL2_U-box_dom"/>
</dbReference>
<evidence type="ECO:0000256" key="5">
    <source>
        <dbReference type="ARBA" id="ARBA00007930"/>
    </source>
</evidence>
<evidence type="ECO:0000256" key="2">
    <source>
        <dbReference type="ARBA" id="ARBA00000971"/>
    </source>
</evidence>
<protein>
    <recommendedName>
        <fullName evidence="16">RING-type E3 ubiquitin transferase</fullName>
    </recommendedName>
</protein>
<evidence type="ECO:0000256" key="3">
    <source>
        <dbReference type="ARBA" id="ARBA00003697"/>
    </source>
</evidence>
<feature type="domain" description="U-box" evidence="13">
    <location>
        <begin position="34"/>
        <end position="107"/>
    </location>
</feature>
<comment type="catalytic activity">
    <reaction evidence="2">
        <text>[protein]-peptidylproline (omega=180) = [protein]-peptidylproline (omega=0)</text>
        <dbReference type="Rhea" id="RHEA:16237"/>
        <dbReference type="Rhea" id="RHEA-COMP:10747"/>
        <dbReference type="Rhea" id="RHEA-COMP:10748"/>
        <dbReference type="ChEBI" id="CHEBI:83833"/>
        <dbReference type="ChEBI" id="CHEBI:83834"/>
        <dbReference type="EC" id="5.2.1.8"/>
    </reaction>
</comment>
<comment type="function">
    <text evidence="3">May catalyze the cis-trans isomerization of proline imidic peptide bonds in oligopeptides thereby assisting the folding of proteins. May also function as a chaperone, playing a role in intracellular transport of proteins. May also have a protein ubiquitin ligase activity acting as an E3 ubiquitin protein ligase or as a ubiquitin-ubiquitin ligase promoting elongation of ubiquitin chains on proteins.</text>
</comment>
<evidence type="ECO:0000256" key="1">
    <source>
        <dbReference type="ARBA" id="ARBA00000900"/>
    </source>
</evidence>
<keyword evidence="7" id="KW-0833">Ubl conjugation pathway</keyword>
<evidence type="ECO:0000313" key="14">
    <source>
        <dbReference type="EMBL" id="CAD7697890.1"/>
    </source>
</evidence>
<evidence type="ECO:0000256" key="4">
    <source>
        <dbReference type="ARBA" id="ARBA00004123"/>
    </source>
</evidence>
<comment type="similarity">
    <text evidence="5">Belongs to the cyclophilin-type PPIase family. PPIL2 subfamily.</text>
</comment>
<keyword evidence="10" id="KW-0539">Nucleus</keyword>
<feature type="compositionally biased region" description="Basic and acidic residues" evidence="11">
    <location>
        <begin position="518"/>
        <end position="545"/>
    </location>
</feature>
<feature type="region of interest" description="Disordered" evidence="11">
    <location>
        <begin position="574"/>
        <end position="633"/>
    </location>
</feature>
<evidence type="ECO:0000256" key="6">
    <source>
        <dbReference type="ARBA" id="ARBA00022679"/>
    </source>
</evidence>
<dbReference type="GO" id="GO:0006457">
    <property type="term" value="P:protein folding"/>
    <property type="evidence" value="ECO:0007669"/>
    <property type="project" value="InterPro"/>
</dbReference>
<organism evidence="14 15">
    <name type="scientific">Ostreobium quekettii</name>
    <dbReference type="NCBI Taxonomy" id="121088"/>
    <lineage>
        <taxon>Eukaryota</taxon>
        <taxon>Viridiplantae</taxon>
        <taxon>Chlorophyta</taxon>
        <taxon>core chlorophytes</taxon>
        <taxon>Ulvophyceae</taxon>
        <taxon>TCBD clade</taxon>
        <taxon>Bryopsidales</taxon>
        <taxon>Ostreobineae</taxon>
        <taxon>Ostreobiaceae</taxon>
        <taxon>Ostreobium</taxon>
    </lineage>
</organism>
<dbReference type="InterPro" id="IPR020892">
    <property type="entry name" value="Cyclophilin-type_PPIase_CS"/>
</dbReference>
<dbReference type="PANTHER" id="PTHR45625:SF1">
    <property type="entry name" value="RING-TYPE E3 UBIQUITIN-PROTEIN LIGASE PPIL2"/>
    <property type="match status" value="1"/>
</dbReference>
<dbReference type="Gene3D" id="3.30.40.10">
    <property type="entry name" value="Zinc/RING finger domain, C3HC4 (zinc finger)"/>
    <property type="match status" value="1"/>
</dbReference>
<dbReference type="Pfam" id="PF00160">
    <property type="entry name" value="Pro_isomerase"/>
    <property type="match status" value="1"/>
</dbReference>
<comment type="subcellular location">
    <subcellularLocation>
        <location evidence="4">Nucleus</location>
    </subcellularLocation>
</comment>
<feature type="domain" description="PPIase cyclophilin-type" evidence="12">
    <location>
        <begin position="365"/>
        <end position="512"/>
    </location>
</feature>
<dbReference type="FunFam" id="3.30.40.10:FF:000079">
    <property type="entry name" value="Peptidyl-prolyl cis-trans isomerase 2"/>
    <property type="match status" value="1"/>
</dbReference>
<dbReference type="SMART" id="SM00504">
    <property type="entry name" value="Ubox"/>
    <property type="match status" value="1"/>
</dbReference>